<feature type="compositionally biased region" description="Low complexity" evidence="7">
    <location>
        <begin position="480"/>
        <end position="495"/>
    </location>
</feature>
<gene>
    <name evidence="9" type="ORF">L484_020954</name>
</gene>
<dbReference type="eggNOG" id="ENOG502QTWW">
    <property type="taxonomic scope" value="Eukaryota"/>
</dbReference>
<dbReference type="PANTHER" id="PTHR31221:SF141">
    <property type="entry name" value="WRKY PROTEIN"/>
    <property type="match status" value="1"/>
</dbReference>
<accession>W9QTC5</accession>
<dbReference type="GO" id="GO:0005634">
    <property type="term" value="C:nucleus"/>
    <property type="evidence" value="ECO:0007669"/>
    <property type="project" value="UniProtKB-SubCell"/>
</dbReference>
<dbReference type="GO" id="GO:0003700">
    <property type="term" value="F:DNA-binding transcription factor activity"/>
    <property type="evidence" value="ECO:0007669"/>
    <property type="project" value="InterPro"/>
</dbReference>
<dbReference type="EMBL" id="KE343679">
    <property type="protein sequence ID" value="EXB38035.1"/>
    <property type="molecule type" value="Genomic_DNA"/>
</dbReference>
<evidence type="ECO:0000256" key="3">
    <source>
        <dbReference type="ARBA" id="ARBA00023015"/>
    </source>
</evidence>
<evidence type="ECO:0000259" key="8">
    <source>
        <dbReference type="PROSITE" id="PS50811"/>
    </source>
</evidence>
<feature type="compositionally biased region" description="Basic and acidic residues" evidence="7">
    <location>
        <begin position="297"/>
        <end position="312"/>
    </location>
</feature>
<proteinExistence type="predicted"/>
<keyword evidence="6" id="KW-0539">Nucleus</keyword>
<dbReference type="PANTHER" id="PTHR31221">
    <property type="entry name" value="WRKY TRANSCRIPTION FACTOR PROTEIN 1-RELATED"/>
    <property type="match status" value="1"/>
</dbReference>
<dbReference type="OrthoDB" id="2021103at2759"/>
<organism evidence="9 10">
    <name type="scientific">Morus notabilis</name>
    <dbReference type="NCBI Taxonomy" id="981085"/>
    <lineage>
        <taxon>Eukaryota</taxon>
        <taxon>Viridiplantae</taxon>
        <taxon>Streptophyta</taxon>
        <taxon>Embryophyta</taxon>
        <taxon>Tracheophyta</taxon>
        <taxon>Spermatophyta</taxon>
        <taxon>Magnoliopsida</taxon>
        <taxon>eudicotyledons</taxon>
        <taxon>Gunneridae</taxon>
        <taxon>Pentapetalae</taxon>
        <taxon>rosids</taxon>
        <taxon>fabids</taxon>
        <taxon>Rosales</taxon>
        <taxon>Moraceae</taxon>
        <taxon>Moreae</taxon>
        <taxon>Morus</taxon>
    </lineage>
</organism>
<dbReference type="Gene3D" id="2.20.25.80">
    <property type="entry name" value="WRKY domain"/>
    <property type="match status" value="2"/>
</dbReference>
<feature type="region of interest" description="Disordered" evidence="7">
    <location>
        <begin position="276"/>
        <end position="399"/>
    </location>
</feature>
<evidence type="ECO:0000256" key="4">
    <source>
        <dbReference type="ARBA" id="ARBA00023125"/>
    </source>
</evidence>
<protein>
    <submittedName>
        <fullName evidence="9">Putative WRKY transcription factor 3</fullName>
    </submittedName>
</protein>
<dbReference type="InterPro" id="IPR044810">
    <property type="entry name" value="WRKY_plant"/>
</dbReference>
<dbReference type="AlphaFoldDB" id="W9QTC5"/>
<evidence type="ECO:0000256" key="5">
    <source>
        <dbReference type="ARBA" id="ARBA00023163"/>
    </source>
</evidence>
<keyword evidence="5" id="KW-0804">Transcription</keyword>
<feature type="compositionally biased region" description="Polar residues" evidence="7">
    <location>
        <begin position="201"/>
        <end position="212"/>
    </location>
</feature>
<dbReference type="STRING" id="981085.W9QTC5"/>
<dbReference type="SUPFAM" id="SSF118290">
    <property type="entry name" value="WRKY DNA-binding domain"/>
    <property type="match status" value="2"/>
</dbReference>
<feature type="compositionally biased region" description="Polar residues" evidence="7">
    <location>
        <begin position="315"/>
        <end position="324"/>
    </location>
</feature>
<sequence length="495" mass="53558">MAKNEDPERFSFSAGPTVPPAVAARPTITLPPRPSMDAFFSGGTGASPGPLTLVSRFFSDNNPDSDYRSFTQLLAGAISSPLARPPPSFHADNLAQSFSKGGSDKDSGFKQSRPVNLVVANPPLFMVSPGLSPSGLLNSPGFFSPPSPFGMSHQQALAQVTAQAALAQSQNHLPLHIEYHQPSLAPASTGTQLLNPSFVSNEASQKQAVSSTSDHRSSAVESSGASHSDRKYQAPSVATDKPADDGYNWRKYGQKQVKGSEFPRSYYKCTHLNCPVKKKVERSPDGQITEIIYKGQHNHEKPQPNKRAKDGGDQNGNANFQVKSENWAGNLHRSNETAPSQSVSERDQESAPGALVLVPGSSDSEELVDGEVREDDADADEPNAKRRNIDVGTSEVSLSQKTVTEPKIIVQTRSEVDLLDDGYRWRKYGQKVVKGNPHPRSYYKCTNAGCNVRKHVERASTDPKAVITTYEGKHNHDVPAARNSSHNIANNNAHS</sequence>
<feature type="region of interest" description="Disordered" evidence="7">
    <location>
        <begin position="1"/>
        <end position="42"/>
    </location>
</feature>
<keyword evidence="2" id="KW-0677">Repeat</keyword>
<feature type="compositionally biased region" description="Low complexity" evidence="7">
    <location>
        <begin position="14"/>
        <end position="27"/>
    </location>
</feature>
<evidence type="ECO:0000256" key="2">
    <source>
        <dbReference type="ARBA" id="ARBA00022737"/>
    </source>
</evidence>
<evidence type="ECO:0000256" key="6">
    <source>
        <dbReference type="ARBA" id="ARBA00023242"/>
    </source>
</evidence>
<feature type="region of interest" description="Disordered" evidence="7">
    <location>
        <begin position="474"/>
        <end position="495"/>
    </location>
</feature>
<dbReference type="GO" id="GO:0043565">
    <property type="term" value="F:sequence-specific DNA binding"/>
    <property type="evidence" value="ECO:0007669"/>
    <property type="project" value="InterPro"/>
</dbReference>
<feature type="domain" description="WRKY" evidence="8">
    <location>
        <begin position="238"/>
        <end position="302"/>
    </location>
</feature>
<feature type="compositionally biased region" description="Acidic residues" evidence="7">
    <location>
        <begin position="363"/>
        <end position="381"/>
    </location>
</feature>
<dbReference type="FunFam" id="2.20.25.80:FF:000001">
    <property type="entry name" value="WRKY transcription factor 33"/>
    <property type="match status" value="1"/>
</dbReference>
<evidence type="ECO:0000313" key="9">
    <source>
        <dbReference type="EMBL" id="EXB38035.1"/>
    </source>
</evidence>
<dbReference type="Proteomes" id="UP000030645">
    <property type="component" value="Unassembled WGS sequence"/>
</dbReference>
<dbReference type="InterPro" id="IPR003657">
    <property type="entry name" value="WRKY_dom"/>
</dbReference>
<comment type="subcellular location">
    <subcellularLocation>
        <location evidence="1">Nucleus</location>
    </subcellularLocation>
</comment>
<dbReference type="SMART" id="SM00774">
    <property type="entry name" value="WRKY"/>
    <property type="match status" value="2"/>
</dbReference>
<feature type="region of interest" description="Disordered" evidence="7">
    <location>
        <begin position="201"/>
        <end position="249"/>
    </location>
</feature>
<feature type="domain" description="WRKY" evidence="8">
    <location>
        <begin position="414"/>
        <end position="479"/>
    </location>
</feature>
<feature type="region of interest" description="Disordered" evidence="7">
    <location>
        <begin position="85"/>
        <end position="110"/>
    </location>
</feature>
<keyword evidence="3" id="KW-0805">Transcription regulation</keyword>
<evidence type="ECO:0000256" key="7">
    <source>
        <dbReference type="SAM" id="MobiDB-lite"/>
    </source>
</evidence>
<evidence type="ECO:0000256" key="1">
    <source>
        <dbReference type="ARBA" id="ARBA00004123"/>
    </source>
</evidence>
<dbReference type="KEGG" id="mnt:21403824"/>
<evidence type="ECO:0000313" key="10">
    <source>
        <dbReference type="Proteomes" id="UP000030645"/>
    </source>
</evidence>
<dbReference type="InterPro" id="IPR036576">
    <property type="entry name" value="WRKY_dom_sf"/>
</dbReference>
<keyword evidence="4" id="KW-0238">DNA-binding</keyword>
<keyword evidence="10" id="KW-1185">Reference proteome</keyword>
<dbReference type="PROSITE" id="PS50811">
    <property type="entry name" value="WRKY"/>
    <property type="match status" value="2"/>
</dbReference>
<dbReference type="FunFam" id="2.20.25.80:FF:000006">
    <property type="entry name" value="WRKY transcription factor"/>
    <property type="match status" value="1"/>
</dbReference>
<reference evidence="10" key="1">
    <citation type="submission" date="2013-01" db="EMBL/GenBank/DDBJ databases">
        <title>Draft Genome Sequence of a Mulberry Tree, Morus notabilis C.K. Schneid.</title>
        <authorList>
            <person name="He N."/>
            <person name="Zhao S."/>
        </authorList>
    </citation>
    <scope>NUCLEOTIDE SEQUENCE</scope>
</reference>
<dbReference type="Pfam" id="PF03106">
    <property type="entry name" value="WRKY"/>
    <property type="match status" value="2"/>
</dbReference>
<name>W9QTC5_9ROSA</name>